<gene>
    <name evidence="2" type="ORF">CP967_19870</name>
</gene>
<dbReference type="Gene3D" id="3.30.2310.20">
    <property type="entry name" value="RelE-like"/>
    <property type="match status" value="1"/>
</dbReference>
<evidence type="ECO:0000313" key="2">
    <source>
        <dbReference type="EMBL" id="QEU73948.1"/>
    </source>
</evidence>
<dbReference type="EMBL" id="CP023702">
    <property type="protein sequence ID" value="QEU73948.1"/>
    <property type="molecule type" value="Genomic_DNA"/>
</dbReference>
<dbReference type="RefSeq" id="WP_150489243.1">
    <property type="nucleotide sequence ID" value="NZ_BMUV01000008.1"/>
</dbReference>
<reference evidence="2 3" key="1">
    <citation type="submission" date="2017-09" db="EMBL/GenBank/DDBJ databases">
        <authorList>
            <person name="Lee N."/>
            <person name="Cho B.-K."/>
        </authorList>
    </citation>
    <scope>NUCLEOTIDE SEQUENCE [LARGE SCALE GENOMIC DNA]</scope>
    <source>
        <strain evidence="2 3">ATCC 12769</strain>
    </source>
</reference>
<dbReference type="AlphaFoldDB" id="A0A5J6FC38"/>
<accession>A0A5J6FC38</accession>
<sequence>MTYLITWDEHAIDQAARFLKDDPDGLRQVMDAVDLLAHAPSPEGSAPYGAPTLRRVHVGRYRVLYEIKETEITVIVIHVGRVG</sequence>
<dbReference type="InterPro" id="IPR035093">
    <property type="entry name" value="RelE/ParE_toxin_dom_sf"/>
</dbReference>
<dbReference type="OrthoDB" id="9812706at2"/>
<dbReference type="Proteomes" id="UP000326178">
    <property type="component" value="Chromosome"/>
</dbReference>
<name>A0A5J6FC38_9ACTN</name>
<keyword evidence="3" id="KW-1185">Reference proteome</keyword>
<keyword evidence="1" id="KW-1277">Toxin-antitoxin system</keyword>
<evidence type="ECO:0000313" key="3">
    <source>
        <dbReference type="Proteomes" id="UP000326178"/>
    </source>
</evidence>
<organism evidence="2 3">
    <name type="scientific">Streptomyces nitrosporeus</name>
    <dbReference type="NCBI Taxonomy" id="28894"/>
    <lineage>
        <taxon>Bacteria</taxon>
        <taxon>Bacillati</taxon>
        <taxon>Actinomycetota</taxon>
        <taxon>Actinomycetes</taxon>
        <taxon>Kitasatosporales</taxon>
        <taxon>Streptomycetaceae</taxon>
        <taxon>Streptomyces</taxon>
    </lineage>
</organism>
<dbReference type="KEGG" id="snk:CP967_19870"/>
<protein>
    <submittedName>
        <fullName evidence="2">Type II toxin-antitoxin system RelE/ParE family toxin</fullName>
    </submittedName>
</protein>
<evidence type="ECO:0000256" key="1">
    <source>
        <dbReference type="ARBA" id="ARBA00022649"/>
    </source>
</evidence>
<dbReference type="SUPFAM" id="SSF143011">
    <property type="entry name" value="RelE-like"/>
    <property type="match status" value="1"/>
</dbReference>
<proteinExistence type="predicted"/>
<dbReference type="Pfam" id="PF05016">
    <property type="entry name" value="ParE_toxin"/>
    <property type="match status" value="1"/>
</dbReference>
<dbReference type="InterPro" id="IPR007712">
    <property type="entry name" value="RelE/ParE_toxin"/>
</dbReference>